<dbReference type="InterPro" id="IPR021109">
    <property type="entry name" value="Peptidase_aspartic_dom_sf"/>
</dbReference>
<evidence type="ECO:0008006" key="4">
    <source>
        <dbReference type="Google" id="ProtNLM"/>
    </source>
</evidence>
<dbReference type="Proteomes" id="UP000683360">
    <property type="component" value="Unassembled WGS sequence"/>
</dbReference>
<organism evidence="2 3">
    <name type="scientific">Mytilus edulis</name>
    <name type="common">Blue mussel</name>
    <dbReference type="NCBI Taxonomy" id="6550"/>
    <lineage>
        <taxon>Eukaryota</taxon>
        <taxon>Metazoa</taxon>
        <taxon>Spiralia</taxon>
        <taxon>Lophotrochozoa</taxon>
        <taxon>Mollusca</taxon>
        <taxon>Bivalvia</taxon>
        <taxon>Autobranchia</taxon>
        <taxon>Pteriomorphia</taxon>
        <taxon>Mytilida</taxon>
        <taxon>Mytiloidea</taxon>
        <taxon>Mytilidae</taxon>
        <taxon>Mytilinae</taxon>
        <taxon>Mytilus</taxon>
    </lineage>
</organism>
<dbReference type="Gene3D" id="2.40.70.10">
    <property type="entry name" value="Acid Proteases"/>
    <property type="match status" value="1"/>
</dbReference>
<gene>
    <name evidence="2" type="ORF">MEDL_47031</name>
</gene>
<feature type="region of interest" description="Disordered" evidence="1">
    <location>
        <begin position="703"/>
        <end position="842"/>
    </location>
</feature>
<dbReference type="EMBL" id="CAJPWZ010002239">
    <property type="protein sequence ID" value="CAG2234387.1"/>
    <property type="molecule type" value="Genomic_DNA"/>
</dbReference>
<evidence type="ECO:0000313" key="3">
    <source>
        <dbReference type="Proteomes" id="UP000683360"/>
    </source>
</evidence>
<sequence length="1427" mass="160228">MTWTTLMSGIKVSHMSQKTMRQIHMSNHTEGGSKFCFTPFTPGTIRREIAHLQEFNTDTQRWIDQHGSTQAPVQGGEIYQKPNLNQPVFSDSEIAMDTVWNSQVDRTSMRSMPSCIEENEYPTQEMDRCRIFDDNLSCSEESLLPSRTSQPEVIDPAYGPHYVEYEPSDKPDLPSLDQSMSIQHDSTTMIEVQLNQQPRLVGEHCTEYESSTAMKEQHFENSHLNDRFQQSQSPMEQDFNSQTRRPSNQRSRLLENSVNYIQPPQPTVQLPVDHTVNFNQQPQPVVQRPVEHTVNFNQRQQAVQLPVERINQRQQAVQLPVEHINNYNRQRQMLAIQLHPAIGGHTVTNTQPTQQPIQQSTRHTISNIPYQPQGTSVSSRQLPTHPGFNRSPPTIVNQPVNHRATGQQPPQPTVNRSNPLPAHRSTSTRQERNLVNNHHRPSTGLINHPVPGQQVNNSQLDNKTIQPFDIRVVYRRSRHKSRSNKTHSRLSISSRHVSPVEEEVREHPSPHRKIQARSMKRRSDRHGQSETDGHHSSSNRHRAKPAPMKQDKKFFFSLPKNLKYTGKGNWKAFYTKFTGYAEAAVLLESNKDIAFSAVVTKMVKRFGFQEPQETSQIQFQTITQKKEESLEDWADRVLSLATQSFKDLSEEYMTKQAVMKFCQGCNDPEAGQHACGFKPVSVENAIDIIKWFQHSRKAVQAHIAQGKTPEVKQASAPTPTAQVSDTPSVHGVGSSKSNIDTRVSQMEQQLRQQREEQQQSMQQMQSLLSSMATLTEEMRHSNRSSGTSPSRDYRSDNTSRGRGQGRRGGYNNRAGNRRDCPKLNNSPGSKPPTKNKQTERKSVTMNVQDDQATEGPSNGFTVVGTIGTAQLLRVKDLLFNHNLYIAPIDCEMLLGHDFLASNNVILNIGQGYMSINDKTVKLVVGGETPSAQPSVSRITIPSSVVVPPNSVMRMNCTVPVQDNDFVIEPNSKTTLLIPRSVCAKGQSPVVCFMNVTDNPVRLQGGIEVAEAHAVTIIESMDDPQELSVGTCSTSKQGTSQKGTPPKQEDLPDHLQELFITSSQDLTTDQKSKLRTLLYTYSDVFARTEFDLDEAVPLARKRKQKPRLLKRVATAMMMLFETPEQVSTLEQPAVPVESAVTDDCCYTSSLNSIEPIASQSSEECDLPPFSTGMELIFTPSTARIVMDDSSDCVVAAIAQEEGITISGFSEEDIKTGQESDLDLMFILPYLKDGCEPISNDLFLAPPAAKSHWINKERFFLDDNGILKSQPKTEGANTRLVVPTSLRQTPGVGIQPFDLRLLDTATNRRDRREEPAQDGPVEVTPTVLLEVPAIPEVSVSGDRRYLFEYRYPEETQDEVPRELVVEAVEQSAPVAAKVQCLREQEVPVLLIACRHLPSQKRLLTLHRGDRRARGAGEVPTAPSEEQSLL</sequence>
<comment type="caution">
    <text evidence="2">The sequence shown here is derived from an EMBL/GenBank/DDBJ whole genome shotgun (WGS) entry which is preliminary data.</text>
</comment>
<accession>A0A8S3TL75</accession>
<feature type="region of interest" description="Disordered" evidence="1">
    <location>
        <begin position="142"/>
        <end position="178"/>
    </location>
</feature>
<feature type="region of interest" description="Disordered" evidence="1">
    <location>
        <begin position="224"/>
        <end position="250"/>
    </location>
</feature>
<feature type="region of interest" description="Disordered" evidence="1">
    <location>
        <begin position="476"/>
        <end position="550"/>
    </location>
</feature>
<feature type="compositionally biased region" description="Basic and acidic residues" evidence="1">
    <location>
        <begin position="498"/>
        <end position="509"/>
    </location>
</feature>
<protein>
    <recommendedName>
        <fullName evidence="4">Retrotransposon gag domain-containing protein</fullName>
    </recommendedName>
</protein>
<feature type="compositionally biased region" description="Polar residues" evidence="1">
    <location>
        <begin position="734"/>
        <end position="743"/>
    </location>
</feature>
<feature type="region of interest" description="Disordered" evidence="1">
    <location>
        <begin position="367"/>
        <end position="463"/>
    </location>
</feature>
<feature type="region of interest" description="Disordered" evidence="1">
    <location>
        <begin position="1025"/>
        <end position="1050"/>
    </location>
</feature>
<evidence type="ECO:0000256" key="1">
    <source>
        <dbReference type="SAM" id="MobiDB-lite"/>
    </source>
</evidence>
<name>A0A8S3TL75_MYTED</name>
<feature type="compositionally biased region" description="Polar residues" evidence="1">
    <location>
        <begin position="453"/>
        <end position="463"/>
    </location>
</feature>
<feature type="compositionally biased region" description="Polar residues" evidence="1">
    <location>
        <begin position="1027"/>
        <end position="1042"/>
    </location>
</feature>
<feature type="compositionally biased region" description="Basic residues" evidence="1">
    <location>
        <begin position="510"/>
        <end position="524"/>
    </location>
</feature>
<feature type="compositionally biased region" description="Polar residues" evidence="1">
    <location>
        <begin position="227"/>
        <end position="250"/>
    </location>
</feature>
<feature type="compositionally biased region" description="Polar residues" evidence="1">
    <location>
        <begin position="715"/>
        <end position="727"/>
    </location>
</feature>
<proteinExistence type="predicted"/>
<dbReference type="OrthoDB" id="436852at2759"/>
<reference evidence="2" key="1">
    <citation type="submission" date="2021-03" db="EMBL/GenBank/DDBJ databases">
        <authorList>
            <person name="Bekaert M."/>
        </authorList>
    </citation>
    <scope>NUCLEOTIDE SEQUENCE</scope>
</reference>
<feature type="compositionally biased region" description="Basic and acidic residues" evidence="1">
    <location>
        <begin position="525"/>
        <end position="535"/>
    </location>
</feature>
<evidence type="ECO:0000313" key="2">
    <source>
        <dbReference type="EMBL" id="CAG2234387.1"/>
    </source>
</evidence>
<feature type="compositionally biased region" description="Polar residues" evidence="1">
    <location>
        <begin position="391"/>
        <end position="436"/>
    </location>
</feature>
<keyword evidence="3" id="KW-1185">Reference proteome</keyword>
<feature type="compositionally biased region" description="Polar residues" evidence="1">
    <location>
        <begin position="142"/>
        <end position="151"/>
    </location>
</feature>
<feature type="compositionally biased region" description="Polar residues" evidence="1">
    <location>
        <begin position="823"/>
        <end position="835"/>
    </location>
</feature>
<feature type="compositionally biased region" description="Basic residues" evidence="1">
    <location>
        <begin position="476"/>
        <end position="488"/>
    </location>
</feature>
<feature type="compositionally biased region" description="Basic and acidic residues" evidence="1">
    <location>
        <begin position="163"/>
        <end position="172"/>
    </location>
</feature>
<feature type="compositionally biased region" description="Low complexity" evidence="1">
    <location>
        <begin position="758"/>
        <end position="770"/>
    </location>
</feature>
<feature type="region of interest" description="Disordered" evidence="1">
    <location>
        <begin position="1405"/>
        <end position="1427"/>
    </location>
</feature>
<feature type="compositionally biased region" description="Polar residues" evidence="1">
    <location>
        <begin position="367"/>
        <end position="382"/>
    </location>
</feature>